<keyword evidence="3" id="KW-1185">Reference proteome</keyword>
<protein>
    <submittedName>
        <fullName evidence="2">Uncharacterized protein</fullName>
    </submittedName>
</protein>
<feature type="compositionally biased region" description="Low complexity" evidence="1">
    <location>
        <begin position="131"/>
        <end position="149"/>
    </location>
</feature>
<evidence type="ECO:0000313" key="2">
    <source>
        <dbReference type="EMBL" id="GAD58980.1"/>
    </source>
</evidence>
<gene>
    <name evidence="2" type="ORF">MBEBAB_1230</name>
</gene>
<dbReference type="EMBL" id="BATC01000015">
    <property type="protein sequence ID" value="GAD58980.1"/>
    <property type="molecule type" value="Genomic_DNA"/>
</dbReference>
<sequence>MIQMFPGRTLIPGWVKIVAVVLAIIAAVALAAHQWDRLWSWLPWSDERRLERVIDQRDRLAAEAVAQAAHIEVLTAQARRVETVHRQVIELRDLTDPVIHEARSAPDASTPLDPDRADRLREHDRRLCELAPGACAGPAAAPAGSGDPALSDRDPG</sequence>
<evidence type="ECO:0000313" key="3">
    <source>
        <dbReference type="Proteomes" id="UP000016569"/>
    </source>
</evidence>
<accession>A0A8E0NBE9</accession>
<dbReference type="AlphaFoldDB" id="A0A8E0NBE9"/>
<proteinExistence type="predicted"/>
<comment type="caution">
    <text evidence="2">The sequence shown here is derived from an EMBL/GenBank/DDBJ whole genome shotgun (WGS) entry which is preliminary data.</text>
</comment>
<feature type="compositionally biased region" description="Basic and acidic residues" evidence="1">
    <location>
        <begin position="113"/>
        <end position="128"/>
    </location>
</feature>
<evidence type="ECO:0000256" key="1">
    <source>
        <dbReference type="SAM" id="MobiDB-lite"/>
    </source>
</evidence>
<dbReference type="OrthoDB" id="7206612at2"/>
<name>A0A8E0NBE9_9CAUL</name>
<dbReference type="Proteomes" id="UP000016569">
    <property type="component" value="Unassembled WGS sequence"/>
</dbReference>
<dbReference type="RefSeq" id="WP_021697076.1">
    <property type="nucleotide sequence ID" value="NZ_BATC01000015.1"/>
</dbReference>
<reference evidence="3" key="1">
    <citation type="journal article" date="2013" name="Genome Announc.">
        <title>Draft Genome Sequence of the Dimorphic Prosthecate Bacterium Brevundimonas abyssalis TAR-001T.</title>
        <authorList>
            <person name="Tsubouchi T."/>
            <person name="Nishi S."/>
            <person name="Usui K."/>
            <person name="Shimane Y."/>
            <person name="Takaki Y."/>
            <person name="Maruyama T."/>
            <person name="Hatada Y."/>
        </authorList>
    </citation>
    <scope>NUCLEOTIDE SEQUENCE [LARGE SCALE GENOMIC DNA]</scope>
    <source>
        <strain evidence="3">TAR-001</strain>
    </source>
</reference>
<organism evidence="2 3">
    <name type="scientific">Brevundimonas abyssalis TAR-001</name>
    <dbReference type="NCBI Taxonomy" id="1391729"/>
    <lineage>
        <taxon>Bacteria</taxon>
        <taxon>Pseudomonadati</taxon>
        <taxon>Pseudomonadota</taxon>
        <taxon>Alphaproteobacteria</taxon>
        <taxon>Caulobacterales</taxon>
        <taxon>Caulobacteraceae</taxon>
        <taxon>Brevundimonas</taxon>
    </lineage>
</organism>
<feature type="region of interest" description="Disordered" evidence="1">
    <location>
        <begin position="100"/>
        <end position="156"/>
    </location>
</feature>